<accession>A0AAV9CW00</accession>
<dbReference type="Proteomes" id="UP001180020">
    <property type="component" value="Unassembled WGS sequence"/>
</dbReference>
<dbReference type="PANTHER" id="PTHR33790">
    <property type="entry name" value="OS05G0344200 PROTEIN"/>
    <property type="match status" value="1"/>
</dbReference>
<proteinExistence type="predicted"/>
<dbReference type="PANTHER" id="PTHR33790:SF10">
    <property type="entry name" value="PROTEIN EARLY RESPONSIVE TO DEHYDRATION 15"/>
    <property type="match status" value="1"/>
</dbReference>
<sequence>MSSVAVAMAGRSSTLNPDAPLFIPAVYQQVEDFSPEWWALIKTSTWFREHWLLQNQDQDTFDGGDDVAASEGAFEEDDLADLLPDTFDDFIMYSDDQQQVPTESPMGKEKLKSGMVVDEAALMMDLGGGVSVKHQVEPAKYWEKPAQCVSPKFARRIQQPR</sequence>
<evidence type="ECO:0000313" key="1">
    <source>
        <dbReference type="EMBL" id="KAK1293085.1"/>
    </source>
</evidence>
<dbReference type="EMBL" id="JAUJYO010000017">
    <property type="protein sequence ID" value="KAK1293085.1"/>
    <property type="molecule type" value="Genomic_DNA"/>
</dbReference>
<reference evidence="1" key="2">
    <citation type="submission" date="2023-06" db="EMBL/GenBank/DDBJ databases">
        <authorList>
            <person name="Ma L."/>
            <person name="Liu K.-W."/>
            <person name="Li Z."/>
            <person name="Hsiao Y.-Y."/>
            <person name="Qi Y."/>
            <person name="Fu T."/>
            <person name="Tang G."/>
            <person name="Zhang D."/>
            <person name="Sun W.-H."/>
            <person name="Liu D.-K."/>
            <person name="Li Y."/>
            <person name="Chen G.-Z."/>
            <person name="Liu X.-D."/>
            <person name="Liao X.-Y."/>
            <person name="Jiang Y.-T."/>
            <person name="Yu X."/>
            <person name="Hao Y."/>
            <person name="Huang J."/>
            <person name="Zhao X.-W."/>
            <person name="Ke S."/>
            <person name="Chen Y.-Y."/>
            <person name="Wu W.-L."/>
            <person name="Hsu J.-L."/>
            <person name="Lin Y.-F."/>
            <person name="Huang M.-D."/>
            <person name="Li C.-Y."/>
            <person name="Huang L."/>
            <person name="Wang Z.-W."/>
            <person name="Zhao X."/>
            <person name="Zhong W.-Y."/>
            <person name="Peng D.-H."/>
            <person name="Ahmad S."/>
            <person name="Lan S."/>
            <person name="Zhang J.-S."/>
            <person name="Tsai W.-C."/>
            <person name="Van De Peer Y."/>
            <person name="Liu Z.-J."/>
        </authorList>
    </citation>
    <scope>NUCLEOTIDE SEQUENCE</scope>
    <source>
        <strain evidence="1">CP</strain>
        <tissue evidence="1">Leaves</tissue>
    </source>
</reference>
<evidence type="ECO:0000313" key="2">
    <source>
        <dbReference type="Proteomes" id="UP001180020"/>
    </source>
</evidence>
<name>A0AAV9CW00_ACOCL</name>
<comment type="caution">
    <text evidence="1">The sequence shown here is derived from an EMBL/GenBank/DDBJ whole genome shotgun (WGS) entry which is preliminary data.</text>
</comment>
<reference evidence="1" key="1">
    <citation type="journal article" date="2023" name="Nat. Commun.">
        <title>Diploid and tetraploid genomes of Acorus and the evolution of monocots.</title>
        <authorList>
            <person name="Ma L."/>
            <person name="Liu K.W."/>
            <person name="Li Z."/>
            <person name="Hsiao Y.Y."/>
            <person name="Qi Y."/>
            <person name="Fu T."/>
            <person name="Tang G.D."/>
            <person name="Zhang D."/>
            <person name="Sun W.H."/>
            <person name="Liu D.K."/>
            <person name="Li Y."/>
            <person name="Chen G.Z."/>
            <person name="Liu X.D."/>
            <person name="Liao X.Y."/>
            <person name="Jiang Y.T."/>
            <person name="Yu X."/>
            <person name="Hao Y."/>
            <person name="Huang J."/>
            <person name="Zhao X.W."/>
            <person name="Ke S."/>
            <person name="Chen Y.Y."/>
            <person name="Wu W.L."/>
            <person name="Hsu J.L."/>
            <person name="Lin Y.F."/>
            <person name="Huang M.D."/>
            <person name="Li C.Y."/>
            <person name="Huang L."/>
            <person name="Wang Z.W."/>
            <person name="Zhao X."/>
            <person name="Zhong W.Y."/>
            <person name="Peng D.H."/>
            <person name="Ahmad S."/>
            <person name="Lan S."/>
            <person name="Zhang J.S."/>
            <person name="Tsai W.C."/>
            <person name="Van de Peer Y."/>
            <person name="Liu Z.J."/>
        </authorList>
    </citation>
    <scope>NUCLEOTIDE SEQUENCE</scope>
    <source>
        <strain evidence="1">CP</strain>
    </source>
</reference>
<organism evidence="1 2">
    <name type="scientific">Acorus calamus</name>
    <name type="common">Sweet flag</name>
    <dbReference type="NCBI Taxonomy" id="4465"/>
    <lineage>
        <taxon>Eukaryota</taxon>
        <taxon>Viridiplantae</taxon>
        <taxon>Streptophyta</taxon>
        <taxon>Embryophyta</taxon>
        <taxon>Tracheophyta</taxon>
        <taxon>Spermatophyta</taxon>
        <taxon>Magnoliopsida</taxon>
        <taxon>Liliopsida</taxon>
        <taxon>Acoraceae</taxon>
        <taxon>Acorus</taxon>
    </lineage>
</organism>
<dbReference type="AlphaFoldDB" id="A0AAV9CW00"/>
<protein>
    <submittedName>
        <fullName evidence="1">Protein EARLY RESPONSIVE TO DEHYDRATION 15</fullName>
    </submittedName>
</protein>
<dbReference type="InterPro" id="IPR040414">
    <property type="entry name" value="CID1/CID2"/>
</dbReference>
<keyword evidence="2" id="KW-1185">Reference proteome</keyword>
<gene>
    <name evidence="1" type="primary">ERD15</name>
    <name evidence="1" type="ORF">QJS10_CPB17g01774</name>
</gene>